<feature type="transmembrane region" description="Helical" evidence="1">
    <location>
        <begin position="124"/>
        <end position="149"/>
    </location>
</feature>
<dbReference type="GeneID" id="98653478"/>
<comment type="caution">
    <text evidence="2">The sequence shown here is derived from an EMBL/GenBank/DDBJ whole genome shotgun (WGS) entry which is preliminary data.</text>
</comment>
<dbReference type="RefSeq" id="WP_019128544.1">
    <property type="nucleotide sequence ID" value="NZ_CALUIC010000001.1"/>
</dbReference>
<gene>
    <name evidence="2" type="ORF">B5G21_03250</name>
</gene>
<organism evidence="2 3">
    <name type="scientific">Enorma massiliensis</name>
    <dbReference type="NCBI Taxonomy" id="1472761"/>
    <lineage>
        <taxon>Bacteria</taxon>
        <taxon>Bacillati</taxon>
        <taxon>Actinomycetota</taxon>
        <taxon>Coriobacteriia</taxon>
        <taxon>Coriobacteriales</taxon>
        <taxon>Coriobacteriaceae</taxon>
        <taxon>Enorma</taxon>
    </lineage>
</organism>
<evidence type="ECO:0000313" key="2">
    <source>
        <dbReference type="EMBL" id="OUN43717.1"/>
    </source>
</evidence>
<dbReference type="Proteomes" id="UP000196560">
    <property type="component" value="Unassembled WGS sequence"/>
</dbReference>
<keyword evidence="1" id="KW-1133">Transmembrane helix</keyword>
<accession>A0A1Y3U9C9</accession>
<sequence length="189" mass="19493">MPQNNFSQPRTVTASERGGLDIRNLVLLAILLAAGFILNMTVGKALSALTMGTLSPEFIIAAFCLEILIVRPKPAQALVIGLIAGAVIQISASVKGPDLIAEPIAALVMALIVAAGMKGKAKAIVPVLGTFVTTTLSGLIYAVIVIYALRTVNATLLIMLPVVLGTGVANAIIVGALYLPIKKALKLAD</sequence>
<keyword evidence="1" id="KW-0472">Membrane</keyword>
<feature type="transmembrane region" description="Helical" evidence="1">
    <location>
        <begin position="100"/>
        <end position="117"/>
    </location>
</feature>
<feature type="transmembrane region" description="Helical" evidence="1">
    <location>
        <begin position="25"/>
        <end position="42"/>
    </location>
</feature>
<feature type="transmembrane region" description="Helical" evidence="1">
    <location>
        <begin position="77"/>
        <end position="94"/>
    </location>
</feature>
<dbReference type="EMBL" id="NFHO01000003">
    <property type="protein sequence ID" value="OUN43717.1"/>
    <property type="molecule type" value="Genomic_DNA"/>
</dbReference>
<dbReference type="STRING" id="1118060.GCA_000311845_01247"/>
<dbReference type="AlphaFoldDB" id="A0A1Y3U9C9"/>
<name>A0A1Y3U9C9_9ACTN</name>
<reference evidence="3" key="1">
    <citation type="submission" date="2017-04" db="EMBL/GenBank/DDBJ databases">
        <title>Function of individual gut microbiota members based on whole genome sequencing of pure cultures obtained from chicken caecum.</title>
        <authorList>
            <person name="Medvecky M."/>
            <person name="Cejkova D."/>
            <person name="Polansky O."/>
            <person name="Karasova D."/>
            <person name="Kubasova T."/>
            <person name="Cizek A."/>
            <person name="Rychlik I."/>
        </authorList>
    </citation>
    <scope>NUCLEOTIDE SEQUENCE [LARGE SCALE GENOMIC DNA]</scope>
    <source>
        <strain evidence="3">An70</strain>
    </source>
</reference>
<feature type="transmembrane region" description="Helical" evidence="1">
    <location>
        <begin position="48"/>
        <end position="70"/>
    </location>
</feature>
<proteinExistence type="predicted"/>
<evidence type="ECO:0000256" key="1">
    <source>
        <dbReference type="SAM" id="Phobius"/>
    </source>
</evidence>
<keyword evidence="3" id="KW-1185">Reference proteome</keyword>
<feature type="transmembrane region" description="Helical" evidence="1">
    <location>
        <begin position="155"/>
        <end position="179"/>
    </location>
</feature>
<protein>
    <submittedName>
        <fullName evidence="2">Uncharacterized protein</fullName>
    </submittedName>
</protein>
<dbReference type="eggNOG" id="COG1122">
    <property type="taxonomic scope" value="Bacteria"/>
</dbReference>
<evidence type="ECO:0000313" key="3">
    <source>
        <dbReference type="Proteomes" id="UP000196560"/>
    </source>
</evidence>
<keyword evidence="1" id="KW-0812">Transmembrane</keyword>